<reference evidence="21" key="2">
    <citation type="submission" date="2025-08" db="UniProtKB">
        <authorList>
            <consortium name="Ensembl"/>
        </authorList>
    </citation>
    <scope>IDENTIFICATION</scope>
</reference>
<evidence type="ECO:0000313" key="22">
    <source>
        <dbReference type="Proteomes" id="UP000005225"/>
    </source>
</evidence>
<dbReference type="PANTHER" id="PTHR15060:SF0">
    <property type="entry name" value="INTERLEUKIN-15 RECEPTOR SUBUNIT ALPHA"/>
    <property type="match status" value="1"/>
</dbReference>
<keyword evidence="4" id="KW-0597">Phosphoprotein</keyword>
<evidence type="ECO:0000256" key="2">
    <source>
        <dbReference type="ARBA" id="ARBA00004241"/>
    </source>
</evidence>
<dbReference type="GO" id="GO:0050766">
    <property type="term" value="P:positive regulation of phagocytosis"/>
    <property type="evidence" value="ECO:0007669"/>
    <property type="project" value="Ensembl"/>
</dbReference>
<dbReference type="HOGENOM" id="CLU_063804_1_0_1"/>
<keyword evidence="6 19" id="KW-0812">Transmembrane</keyword>
<dbReference type="EMBL" id="AAQR03044757">
    <property type="status" value="NOT_ANNOTATED_CDS"/>
    <property type="molecule type" value="Genomic_DNA"/>
</dbReference>
<evidence type="ECO:0000256" key="9">
    <source>
        <dbReference type="ARBA" id="ARBA00023136"/>
    </source>
</evidence>
<dbReference type="AlphaFoldDB" id="H0XUY1"/>
<evidence type="ECO:0000256" key="1">
    <source>
        <dbReference type="ARBA" id="ARBA00004239"/>
    </source>
</evidence>
<dbReference type="eggNOG" id="ENOG502SG86">
    <property type="taxonomic scope" value="Eukaryota"/>
</dbReference>
<dbReference type="FunCoup" id="H0XUY1">
    <property type="interactions" value="481"/>
</dbReference>
<keyword evidence="7" id="KW-0732">Signal</keyword>
<dbReference type="OMA" id="PINCAPA"/>
<evidence type="ECO:0000256" key="6">
    <source>
        <dbReference type="ARBA" id="ARBA00022692"/>
    </source>
</evidence>
<dbReference type="Gene3D" id="2.20.28.230">
    <property type="match status" value="1"/>
</dbReference>
<dbReference type="STRING" id="30611.ENSOGAP00000019923"/>
<evidence type="ECO:0000256" key="15">
    <source>
        <dbReference type="ARBA" id="ARBA00062744"/>
    </source>
</evidence>
<evidence type="ECO:0000256" key="18">
    <source>
        <dbReference type="SAM" id="MobiDB-lite"/>
    </source>
</evidence>
<dbReference type="GO" id="GO:0042010">
    <property type="term" value="F:interleukin-15 receptor activity"/>
    <property type="evidence" value="ECO:0007669"/>
    <property type="project" value="Ensembl"/>
</dbReference>
<keyword evidence="3" id="KW-0964">Secreted</keyword>
<evidence type="ECO:0000256" key="12">
    <source>
        <dbReference type="ARBA" id="ARBA00023180"/>
    </source>
</evidence>
<keyword evidence="10" id="KW-1015">Disulfide bond</keyword>
<dbReference type="GO" id="GO:0019901">
    <property type="term" value="F:protein kinase binding"/>
    <property type="evidence" value="ECO:0007669"/>
    <property type="project" value="Ensembl"/>
</dbReference>
<keyword evidence="11" id="KW-0675">Receptor</keyword>
<dbReference type="SUPFAM" id="SSF57535">
    <property type="entry name" value="Complement control module/SCR domain"/>
    <property type="match status" value="1"/>
</dbReference>
<comment type="subcellular location">
    <subcellularLocation>
        <location evidence="2">Cell surface</location>
    </subcellularLocation>
    <subcellularLocation>
        <location evidence="14">Nucleus membrane</location>
        <topology evidence="14">Single-pass type I membrane protein</topology>
    </subcellularLocation>
    <subcellularLocation>
        <location evidence="1">Secreted</location>
        <location evidence="1">Extracellular space</location>
    </subcellularLocation>
</comment>
<dbReference type="GO" id="GO:0009986">
    <property type="term" value="C:cell surface"/>
    <property type="evidence" value="ECO:0007669"/>
    <property type="project" value="UniProtKB-SubCell"/>
</dbReference>
<dbReference type="FunFam" id="2.20.28.230:FF:000001">
    <property type="entry name" value="Interleukin 15 receptor subunit alpha"/>
    <property type="match status" value="1"/>
</dbReference>
<evidence type="ECO:0000259" key="20">
    <source>
        <dbReference type="PROSITE" id="PS50923"/>
    </source>
</evidence>
<accession>H0XUY1</accession>
<dbReference type="InParanoid" id="H0XUY1"/>
<evidence type="ECO:0000256" key="11">
    <source>
        <dbReference type="ARBA" id="ARBA00023170"/>
    </source>
</evidence>
<protein>
    <recommendedName>
        <fullName evidence="16">Interleukin-15 receptor subunit alpha</fullName>
    </recommendedName>
</protein>
<dbReference type="GeneTree" id="ENSGT00390000000121"/>
<evidence type="ECO:0000256" key="3">
    <source>
        <dbReference type="ARBA" id="ARBA00022525"/>
    </source>
</evidence>
<keyword evidence="22" id="KW-1185">Reference proteome</keyword>
<evidence type="ECO:0000256" key="14">
    <source>
        <dbReference type="ARBA" id="ARBA00046292"/>
    </source>
</evidence>
<dbReference type="GO" id="GO:0005576">
    <property type="term" value="C:extracellular region"/>
    <property type="evidence" value="ECO:0007669"/>
    <property type="project" value="UniProtKB-SubCell"/>
</dbReference>
<organism evidence="21 22">
    <name type="scientific">Otolemur garnettii</name>
    <name type="common">Small-eared galago</name>
    <name type="synonym">Garnett's greater bushbaby</name>
    <dbReference type="NCBI Taxonomy" id="30611"/>
    <lineage>
        <taxon>Eukaryota</taxon>
        <taxon>Metazoa</taxon>
        <taxon>Chordata</taxon>
        <taxon>Craniata</taxon>
        <taxon>Vertebrata</taxon>
        <taxon>Euteleostomi</taxon>
        <taxon>Mammalia</taxon>
        <taxon>Eutheria</taxon>
        <taxon>Euarchontoglires</taxon>
        <taxon>Primates</taxon>
        <taxon>Strepsirrhini</taxon>
        <taxon>Lorisiformes</taxon>
        <taxon>Galagidae</taxon>
        <taxon>Otolemur</taxon>
    </lineage>
</organism>
<comment type="subunit">
    <text evidence="15">The interleukin-15 receptor IL15R is a heterotrimer of IL15RA, IL2RB and IL2RG. IL15RA also self-associates. Interacts with SYK.</text>
</comment>
<dbReference type="InterPro" id="IPR042372">
    <property type="entry name" value="IL15RA"/>
</dbReference>
<dbReference type="GO" id="GO:0005829">
    <property type="term" value="C:cytosol"/>
    <property type="evidence" value="ECO:0007669"/>
    <property type="project" value="Ensembl"/>
</dbReference>
<name>H0XUY1_OTOGA</name>
<keyword evidence="9 19" id="KW-0472">Membrane</keyword>
<evidence type="ECO:0000256" key="4">
    <source>
        <dbReference type="ARBA" id="ARBA00022553"/>
    </source>
</evidence>
<dbReference type="PANTHER" id="PTHR15060">
    <property type="entry name" value="INTERLEUKIN-15 RECEPTOR SUBUNIT ALPHA"/>
    <property type="match status" value="1"/>
</dbReference>
<dbReference type="Ensembl" id="ENSOGAT00000029953.1">
    <property type="protein sequence ID" value="ENSOGAP00000019923.1"/>
    <property type="gene ID" value="ENSOGAG00000032918.1"/>
</dbReference>
<keyword evidence="13" id="KW-0539">Nucleus</keyword>
<dbReference type="InterPro" id="IPR035976">
    <property type="entry name" value="Sushi/SCR/CCP_sf"/>
</dbReference>
<dbReference type="Proteomes" id="UP000005225">
    <property type="component" value="Unassembled WGS sequence"/>
</dbReference>
<feature type="compositionally biased region" description="Polar residues" evidence="18">
    <location>
        <begin position="132"/>
        <end position="158"/>
    </location>
</feature>
<keyword evidence="5 17" id="KW-0768">Sushi</keyword>
<feature type="transmembrane region" description="Helical" evidence="19">
    <location>
        <begin position="174"/>
        <end position="195"/>
    </location>
</feature>
<reference evidence="21" key="3">
    <citation type="submission" date="2025-09" db="UniProtKB">
        <authorList>
            <consortium name="Ensembl"/>
        </authorList>
    </citation>
    <scope>IDENTIFICATION</scope>
</reference>
<evidence type="ECO:0000256" key="17">
    <source>
        <dbReference type="PROSITE-ProRule" id="PRU00302"/>
    </source>
</evidence>
<dbReference type="GO" id="GO:0005886">
    <property type="term" value="C:plasma membrane"/>
    <property type="evidence" value="ECO:0007669"/>
    <property type="project" value="Ensembl"/>
</dbReference>
<dbReference type="EMBL" id="AAQR03044756">
    <property type="status" value="NOT_ANNOTATED_CDS"/>
    <property type="molecule type" value="Genomic_DNA"/>
</dbReference>
<evidence type="ECO:0000313" key="21">
    <source>
        <dbReference type="Ensembl" id="ENSOGAP00000019923.1"/>
    </source>
</evidence>
<dbReference type="PROSITE" id="PS50923">
    <property type="entry name" value="SUSHI"/>
    <property type="match status" value="1"/>
</dbReference>
<evidence type="ECO:0000256" key="16">
    <source>
        <dbReference type="ARBA" id="ARBA00069591"/>
    </source>
</evidence>
<dbReference type="EMBL" id="AAQR03044755">
    <property type="status" value="NOT_ANNOTATED_CDS"/>
    <property type="molecule type" value="Genomic_DNA"/>
</dbReference>
<keyword evidence="8 19" id="KW-1133">Transmembrane helix</keyword>
<feature type="region of interest" description="Disordered" evidence="18">
    <location>
        <begin position="67"/>
        <end position="171"/>
    </location>
</feature>
<evidence type="ECO:0000256" key="5">
    <source>
        <dbReference type="ARBA" id="ARBA00022659"/>
    </source>
</evidence>
<comment type="caution">
    <text evidence="17">Lacks conserved residue(s) required for the propagation of feature annotation.</text>
</comment>
<dbReference type="CDD" id="cd00033">
    <property type="entry name" value="CCP"/>
    <property type="match status" value="1"/>
</dbReference>
<evidence type="ECO:0000256" key="7">
    <source>
        <dbReference type="ARBA" id="ARBA00022729"/>
    </source>
</evidence>
<evidence type="ECO:0000256" key="8">
    <source>
        <dbReference type="ARBA" id="ARBA00022989"/>
    </source>
</evidence>
<evidence type="ECO:0000256" key="19">
    <source>
        <dbReference type="SAM" id="Phobius"/>
    </source>
</evidence>
<sequence>GMTCPAPISVEHADIRVKSYAVHSRERYVCNTGFKRKAGTSSLTECVFNNATNTTHWTTPNLKCIRDPSLAHKKPPPSTATAGVTPQPETPSPSGKEPAASSPRPEATVGAETAVAPGTPSKPPSAGPTGTGRHTSPQPPSQTTAGTPEGTPSASHQPSGRLPSKHTDQSRVPISTSAVGLVVVIAVILLMCHMIRSRQTPRRHSVEMQTVEALPMTKSTEEDGETGPHSL</sequence>
<feature type="domain" description="Sushi" evidence="20">
    <location>
        <begin position="2"/>
        <end position="66"/>
    </location>
</feature>
<evidence type="ECO:0000256" key="10">
    <source>
        <dbReference type="ARBA" id="ARBA00023157"/>
    </source>
</evidence>
<dbReference type="InterPro" id="IPR000436">
    <property type="entry name" value="Sushi_SCR_CCP_dom"/>
</dbReference>
<evidence type="ECO:0000256" key="13">
    <source>
        <dbReference type="ARBA" id="ARBA00023242"/>
    </source>
</evidence>
<reference evidence="22" key="1">
    <citation type="submission" date="2011-03" db="EMBL/GenBank/DDBJ databases">
        <title>Version 3 of the genome sequence of Otolemur garnettii (Bushbaby).</title>
        <authorList>
            <consortium name="The Broad Institute Genome Sequencing Platform"/>
            <person name="Di Palma F."/>
            <person name="Johnson J."/>
            <person name="Lander E.S."/>
            <person name="Lindblad-Toh K."/>
            <person name="Jaffe D.B."/>
            <person name="Gnerre S."/>
            <person name="MacCallum I."/>
            <person name="Przybylski D."/>
            <person name="Ribeiro F.J."/>
            <person name="Burton J.N."/>
            <person name="Walker B.J."/>
            <person name="Sharpe T."/>
            <person name="Hall G."/>
        </authorList>
    </citation>
    <scope>NUCLEOTIDE SEQUENCE [LARGE SCALE GENOMIC DNA]</scope>
</reference>
<keyword evidence="12" id="KW-0325">Glycoprotein</keyword>
<dbReference type="GO" id="GO:0031965">
    <property type="term" value="C:nuclear membrane"/>
    <property type="evidence" value="ECO:0007669"/>
    <property type="project" value="UniProtKB-SubCell"/>
</dbReference>
<dbReference type="GO" id="GO:0031410">
    <property type="term" value="C:cytoplasmic vesicle"/>
    <property type="evidence" value="ECO:0007669"/>
    <property type="project" value="UniProtKB-ARBA"/>
</dbReference>
<dbReference type="SMART" id="SM00032">
    <property type="entry name" value="CCP"/>
    <property type="match status" value="1"/>
</dbReference>
<proteinExistence type="predicted"/>